<accession>A0A1H6T270</accession>
<dbReference type="OrthoDB" id="676860at2"/>
<protein>
    <submittedName>
        <fullName evidence="1">Uncharacterized protein</fullName>
    </submittedName>
</protein>
<dbReference type="RefSeq" id="WP_091310675.1">
    <property type="nucleotide sequence ID" value="NZ_CBCSJU010000002.1"/>
</dbReference>
<keyword evidence="2" id="KW-1185">Reference proteome</keyword>
<proteinExistence type="predicted"/>
<dbReference type="Proteomes" id="UP000199702">
    <property type="component" value="Unassembled WGS sequence"/>
</dbReference>
<name>A0A1H6T270_9FLAO</name>
<gene>
    <name evidence="1" type="ORF">SAMN05660918_1503</name>
</gene>
<evidence type="ECO:0000313" key="2">
    <source>
        <dbReference type="Proteomes" id="UP000199702"/>
    </source>
</evidence>
<dbReference type="EMBL" id="FNYA01000002">
    <property type="protein sequence ID" value="SEI71197.1"/>
    <property type="molecule type" value="Genomic_DNA"/>
</dbReference>
<sequence length="139" mass="15756">MVRIVNYQKRTTEEGKDFFVLEIQSGISMVKSKETGKFYATANKASISSTFDELTCQALIGTELPGKVEKVNCEPYNYTIKDTGEVITLTHRFEYVDEAENQEKAITQKVERSSTTIDEFVSSMTDENSFSTKEELEHA</sequence>
<dbReference type="STRING" id="402734.SAMN05660918_1503"/>
<evidence type="ECO:0000313" key="1">
    <source>
        <dbReference type="EMBL" id="SEI71197.1"/>
    </source>
</evidence>
<organism evidence="1 2">
    <name type="scientific">Flavobacterium terrigena</name>
    <dbReference type="NCBI Taxonomy" id="402734"/>
    <lineage>
        <taxon>Bacteria</taxon>
        <taxon>Pseudomonadati</taxon>
        <taxon>Bacteroidota</taxon>
        <taxon>Flavobacteriia</taxon>
        <taxon>Flavobacteriales</taxon>
        <taxon>Flavobacteriaceae</taxon>
        <taxon>Flavobacterium</taxon>
    </lineage>
</organism>
<dbReference type="AlphaFoldDB" id="A0A1H6T270"/>
<reference evidence="2" key="1">
    <citation type="submission" date="2016-10" db="EMBL/GenBank/DDBJ databases">
        <authorList>
            <person name="Varghese N."/>
            <person name="Submissions S."/>
        </authorList>
    </citation>
    <scope>NUCLEOTIDE SEQUENCE [LARGE SCALE GENOMIC DNA]</scope>
    <source>
        <strain evidence="2">DSM 17934</strain>
    </source>
</reference>